<feature type="transmembrane region" description="Helical" evidence="1">
    <location>
        <begin position="107"/>
        <end position="128"/>
    </location>
</feature>
<keyword evidence="1" id="KW-0812">Transmembrane</keyword>
<feature type="transmembrane region" description="Helical" evidence="1">
    <location>
        <begin position="12"/>
        <end position="35"/>
    </location>
</feature>
<proteinExistence type="predicted"/>
<organism evidence="2 3">
    <name type="scientific">Dendrothele bispora (strain CBS 962.96)</name>
    <dbReference type="NCBI Taxonomy" id="1314807"/>
    <lineage>
        <taxon>Eukaryota</taxon>
        <taxon>Fungi</taxon>
        <taxon>Dikarya</taxon>
        <taxon>Basidiomycota</taxon>
        <taxon>Agaricomycotina</taxon>
        <taxon>Agaricomycetes</taxon>
        <taxon>Agaricomycetidae</taxon>
        <taxon>Agaricales</taxon>
        <taxon>Agaricales incertae sedis</taxon>
        <taxon>Dendrothele</taxon>
    </lineage>
</organism>
<feature type="transmembrane region" description="Helical" evidence="1">
    <location>
        <begin position="76"/>
        <end position="95"/>
    </location>
</feature>
<protein>
    <submittedName>
        <fullName evidence="2">Uncharacterized protein</fullName>
    </submittedName>
</protein>
<dbReference type="EMBL" id="ML179121">
    <property type="protein sequence ID" value="THU99360.1"/>
    <property type="molecule type" value="Genomic_DNA"/>
</dbReference>
<keyword evidence="1" id="KW-1133">Transmembrane helix</keyword>
<keyword evidence="1" id="KW-0472">Membrane</keyword>
<evidence type="ECO:0000313" key="3">
    <source>
        <dbReference type="Proteomes" id="UP000297245"/>
    </source>
</evidence>
<gene>
    <name evidence="2" type="ORF">K435DRAFT_964481</name>
</gene>
<reference evidence="2 3" key="1">
    <citation type="journal article" date="2019" name="Nat. Ecol. Evol.">
        <title>Megaphylogeny resolves global patterns of mushroom evolution.</title>
        <authorList>
            <person name="Varga T."/>
            <person name="Krizsan K."/>
            <person name="Foldi C."/>
            <person name="Dima B."/>
            <person name="Sanchez-Garcia M."/>
            <person name="Sanchez-Ramirez S."/>
            <person name="Szollosi G.J."/>
            <person name="Szarkandi J.G."/>
            <person name="Papp V."/>
            <person name="Albert L."/>
            <person name="Andreopoulos W."/>
            <person name="Angelini C."/>
            <person name="Antonin V."/>
            <person name="Barry K.W."/>
            <person name="Bougher N.L."/>
            <person name="Buchanan P."/>
            <person name="Buyck B."/>
            <person name="Bense V."/>
            <person name="Catcheside P."/>
            <person name="Chovatia M."/>
            <person name="Cooper J."/>
            <person name="Damon W."/>
            <person name="Desjardin D."/>
            <person name="Finy P."/>
            <person name="Geml J."/>
            <person name="Haridas S."/>
            <person name="Hughes K."/>
            <person name="Justo A."/>
            <person name="Karasinski D."/>
            <person name="Kautmanova I."/>
            <person name="Kiss B."/>
            <person name="Kocsube S."/>
            <person name="Kotiranta H."/>
            <person name="LaButti K.M."/>
            <person name="Lechner B.E."/>
            <person name="Liimatainen K."/>
            <person name="Lipzen A."/>
            <person name="Lukacs Z."/>
            <person name="Mihaltcheva S."/>
            <person name="Morgado L.N."/>
            <person name="Niskanen T."/>
            <person name="Noordeloos M.E."/>
            <person name="Ohm R.A."/>
            <person name="Ortiz-Santana B."/>
            <person name="Ovrebo C."/>
            <person name="Racz N."/>
            <person name="Riley R."/>
            <person name="Savchenko A."/>
            <person name="Shiryaev A."/>
            <person name="Soop K."/>
            <person name="Spirin V."/>
            <person name="Szebenyi C."/>
            <person name="Tomsovsky M."/>
            <person name="Tulloss R.E."/>
            <person name="Uehling J."/>
            <person name="Grigoriev I.V."/>
            <person name="Vagvolgyi C."/>
            <person name="Papp T."/>
            <person name="Martin F.M."/>
            <person name="Miettinen O."/>
            <person name="Hibbett D.S."/>
            <person name="Nagy L.G."/>
        </authorList>
    </citation>
    <scope>NUCLEOTIDE SEQUENCE [LARGE SCALE GENOMIC DNA]</scope>
    <source>
        <strain evidence="2 3">CBS 962.96</strain>
    </source>
</reference>
<sequence>MSKTSSQYPWLVPGQIIFGGYYLLISLFMFAQFVILAKEFPASDETNEFPLGGDETQIDNYNLHRQSESNGRRHCVFNICIILICFAGKGILIFLHSNREKCSRVVFAFATILLLNIAIAVLLTVLLARDGFCLEFGQRPFNEKDKPVSKALHVGSLIFVIFCWIAAIIASLFVFLAYLARRRRLQEVNSTVLLQPLPRREHHLALRPEEDKWETIPL</sequence>
<name>A0A4S8MAQ7_DENBC</name>
<feature type="transmembrane region" description="Helical" evidence="1">
    <location>
        <begin position="157"/>
        <end position="180"/>
    </location>
</feature>
<dbReference type="Proteomes" id="UP000297245">
    <property type="component" value="Unassembled WGS sequence"/>
</dbReference>
<evidence type="ECO:0000256" key="1">
    <source>
        <dbReference type="SAM" id="Phobius"/>
    </source>
</evidence>
<evidence type="ECO:0000313" key="2">
    <source>
        <dbReference type="EMBL" id="THU99360.1"/>
    </source>
</evidence>
<accession>A0A4S8MAQ7</accession>
<keyword evidence="3" id="KW-1185">Reference proteome</keyword>
<dbReference type="AlphaFoldDB" id="A0A4S8MAQ7"/>